<reference evidence="2 3" key="1">
    <citation type="submission" date="2020-11" db="EMBL/GenBank/DDBJ databases">
        <title>Fusibacter basophilias sp. nov.</title>
        <authorList>
            <person name="Qiu D."/>
        </authorList>
    </citation>
    <scope>NUCLEOTIDE SEQUENCE [LARGE SCALE GENOMIC DNA]</scope>
    <source>
        <strain evidence="2 3">Q10-2</strain>
    </source>
</reference>
<evidence type="ECO:0000313" key="3">
    <source>
        <dbReference type="Proteomes" id="UP000614200"/>
    </source>
</evidence>
<proteinExistence type="predicted"/>
<organism evidence="2 3">
    <name type="scientific">Fusibacter ferrireducens</name>
    <dbReference type="NCBI Taxonomy" id="2785058"/>
    <lineage>
        <taxon>Bacteria</taxon>
        <taxon>Bacillati</taxon>
        <taxon>Bacillota</taxon>
        <taxon>Clostridia</taxon>
        <taxon>Eubacteriales</taxon>
        <taxon>Eubacteriales Family XII. Incertae Sedis</taxon>
        <taxon>Fusibacter</taxon>
    </lineage>
</organism>
<evidence type="ECO:0000256" key="1">
    <source>
        <dbReference type="SAM" id="MobiDB-lite"/>
    </source>
</evidence>
<dbReference type="EMBL" id="JADKNH010000014">
    <property type="protein sequence ID" value="MBF4695224.1"/>
    <property type="molecule type" value="Genomic_DNA"/>
</dbReference>
<keyword evidence="3" id="KW-1185">Reference proteome</keyword>
<dbReference type="SUPFAM" id="SSF158397">
    <property type="entry name" value="TM1646-like"/>
    <property type="match status" value="1"/>
</dbReference>
<dbReference type="Pfam" id="PF03885">
    <property type="entry name" value="DUF327"/>
    <property type="match status" value="1"/>
</dbReference>
<gene>
    <name evidence="2" type="ORF">ISU02_19155</name>
</gene>
<dbReference type="InterPro" id="IPR005585">
    <property type="entry name" value="DUF327"/>
</dbReference>
<sequence length="152" mass="17270">MKVSKTSKTSKPASGSAVKKAETSASSAVGKISFTEILAHKDYDQQKEALQKALDEIDRKGHALIENRTVESLFEYKKMIKDFIEETVHKGFEIRERRGFSRTGRNKVMRTVVEIDSKLTELTDLILKREHKEINILKKVGEIQGLLINLII</sequence>
<accession>A0ABS0A024</accession>
<dbReference type="InterPro" id="IPR024042">
    <property type="entry name" value="TM1646-like_dom_sf"/>
</dbReference>
<comment type="caution">
    <text evidence="2">The sequence shown here is derived from an EMBL/GenBank/DDBJ whole genome shotgun (WGS) entry which is preliminary data.</text>
</comment>
<dbReference type="RefSeq" id="WP_194703467.1">
    <property type="nucleotide sequence ID" value="NZ_JADKNH010000014.1"/>
</dbReference>
<dbReference type="Proteomes" id="UP000614200">
    <property type="component" value="Unassembled WGS sequence"/>
</dbReference>
<evidence type="ECO:0000313" key="2">
    <source>
        <dbReference type="EMBL" id="MBF4695224.1"/>
    </source>
</evidence>
<protein>
    <submittedName>
        <fullName evidence="2">YaaR family protein</fullName>
    </submittedName>
</protein>
<feature type="compositionally biased region" description="Polar residues" evidence="1">
    <location>
        <begin position="1"/>
        <end position="13"/>
    </location>
</feature>
<dbReference type="Gene3D" id="1.20.120.490">
    <property type="entry name" value="Hypothetical protein TM1646-like domain"/>
    <property type="match status" value="1"/>
</dbReference>
<name>A0ABS0A024_9FIRM</name>
<feature type="region of interest" description="Disordered" evidence="1">
    <location>
        <begin position="1"/>
        <end position="27"/>
    </location>
</feature>